<dbReference type="InterPro" id="IPR005501">
    <property type="entry name" value="LamB/YcsF/PxpA-like"/>
</dbReference>
<dbReference type="PANTHER" id="PTHR30292">
    <property type="entry name" value="UNCHARACTERIZED PROTEIN YBGL-RELATED"/>
    <property type="match status" value="1"/>
</dbReference>
<dbReference type="Pfam" id="PF03746">
    <property type="entry name" value="LamB_YcsF"/>
    <property type="match status" value="1"/>
</dbReference>
<dbReference type="CDD" id="cd10787">
    <property type="entry name" value="LamB_YcsF_like"/>
    <property type="match status" value="1"/>
</dbReference>
<dbReference type="GO" id="GO:0005975">
    <property type="term" value="P:carbohydrate metabolic process"/>
    <property type="evidence" value="ECO:0007669"/>
    <property type="project" value="InterPro"/>
</dbReference>
<comment type="caution">
    <text evidence="1">The sequence shown here is derived from an EMBL/GenBank/DDBJ whole genome shotgun (WGS) entry which is preliminary data.</text>
</comment>
<reference evidence="1 2" key="2">
    <citation type="submission" date="2019-01" db="EMBL/GenBank/DDBJ databases">
        <title>Tautonia sociabilis, a novel thermotolerant planctomycete of Isosphaeraceae family, isolated from a 4000 m deep subterranean habitat.</title>
        <authorList>
            <person name="Kovaleva O.L."/>
            <person name="Elcheninov A.G."/>
            <person name="Van Heerden E."/>
            <person name="Toshchakov S.V."/>
            <person name="Novikov A."/>
            <person name="Bonch-Osmolovskaya E.A."/>
            <person name="Kublanov I.V."/>
        </authorList>
    </citation>
    <scope>NUCLEOTIDE SEQUENCE [LARGE SCALE GENOMIC DNA]</scope>
    <source>
        <strain evidence="1 2">GM2012</strain>
    </source>
</reference>
<dbReference type="Proteomes" id="UP000280296">
    <property type="component" value="Unassembled WGS sequence"/>
</dbReference>
<sequence length="240" mass="25389">MIREIDLNADLGEGFPDDDALLDRVSSASICCGAHAGGPDVSRRAIEAALRKGVAVGAHPGFPDREGFGRRERQASPAQVEAIVREQLDRFGQWAAGLGAEVQFVKPHGALYNQAQRDRGIASGLVAAVSGFAPRRPILGLAGSVLGEEARRAGLRFVVEGFADRRYRPDGSLVPRSEPGAVIDDPEEAVRQVLSLIGRGPETICLHGDDPGALRLADRLRTALADAGVLVRSFVRGTGA</sequence>
<evidence type="ECO:0000313" key="2">
    <source>
        <dbReference type="Proteomes" id="UP000280296"/>
    </source>
</evidence>
<dbReference type="AlphaFoldDB" id="A0A432MGR2"/>
<reference evidence="1 2" key="1">
    <citation type="submission" date="2018-12" db="EMBL/GenBank/DDBJ databases">
        <authorList>
            <person name="Toschakov S.V."/>
        </authorList>
    </citation>
    <scope>NUCLEOTIDE SEQUENCE [LARGE SCALE GENOMIC DNA]</scope>
    <source>
        <strain evidence="1 2">GM2012</strain>
    </source>
</reference>
<protein>
    <submittedName>
        <fullName evidence="1">LamB/YcsF family protein</fullName>
    </submittedName>
</protein>
<dbReference type="RefSeq" id="WP_126726657.1">
    <property type="nucleotide sequence ID" value="NZ_RYZH01000034.1"/>
</dbReference>
<accession>A0A432MGR2</accession>
<gene>
    <name evidence="1" type="ORF">TsocGM_16975</name>
</gene>
<organism evidence="1 2">
    <name type="scientific">Tautonia sociabilis</name>
    <dbReference type="NCBI Taxonomy" id="2080755"/>
    <lineage>
        <taxon>Bacteria</taxon>
        <taxon>Pseudomonadati</taxon>
        <taxon>Planctomycetota</taxon>
        <taxon>Planctomycetia</taxon>
        <taxon>Isosphaerales</taxon>
        <taxon>Isosphaeraceae</taxon>
        <taxon>Tautonia</taxon>
    </lineage>
</organism>
<dbReference type="EMBL" id="RYZH01000034">
    <property type="protein sequence ID" value="RUL86110.1"/>
    <property type="molecule type" value="Genomic_DNA"/>
</dbReference>
<name>A0A432MGR2_9BACT</name>
<evidence type="ECO:0000313" key="1">
    <source>
        <dbReference type="EMBL" id="RUL86110.1"/>
    </source>
</evidence>
<proteinExistence type="predicted"/>
<dbReference type="InterPro" id="IPR011330">
    <property type="entry name" value="Glyco_hydro/deAcase_b/a-brl"/>
</dbReference>
<dbReference type="PANTHER" id="PTHR30292:SF0">
    <property type="entry name" value="5-OXOPROLINASE SUBUNIT A"/>
    <property type="match status" value="1"/>
</dbReference>
<dbReference type="NCBIfam" id="NF003814">
    <property type="entry name" value="PRK05406.1-3"/>
    <property type="match status" value="1"/>
</dbReference>
<keyword evidence="2" id="KW-1185">Reference proteome</keyword>
<dbReference type="Gene3D" id="3.20.20.370">
    <property type="entry name" value="Glycoside hydrolase/deacetylase"/>
    <property type="match status" value="1"/>
</dbReference>
<dbReference type="SUPFAM" id="SSF88713">
    <property type="entry name" value="Glycoside hydrolase/deacetylase"/>
    <property type="match status" value="1"/>
</dbReference>
<dbReference type="OrthoDB" id="9773478at2"/>